<organism evidence="2 3">
    <name type="scientific">Sphingomonas taxi</name>
    <dbReference type="NCBI Taxonomy" id="1549858"/>
    <lineage>
        <taxon>Bacteria</taxon>
        <taxon>Pseudomonadati</taxon>
        <taxon>Pseudomonadota</taxon>
        <taxon>Alphaproteobacteria</taxon>
        <taxon>Sphingomonadales</taxon>
        <taxon>Sphingomonadaceae</taxon>
        <taxon>Sphingomonas</taxon>
    </lineage>
</organism>
<evidence type="ECO:0000313" key="3">
    <source>
        <dbReference type="Proteomes" id="UP000249229"/>
    </source>
</evidence>
<sequence>MRRPVGMLLLLLPAIAAGIAASPARASCVAGRWIASPDLARANADDPARPVRFETAHLTFRRAGDATTRADAEAAGAYLEYVWGEFIGRPGFP</sequence>
<feature type="chain" id="PRO_5015920039" evidence="1">
    <location>
        <begin position="27"/>
        <end position="93"/>
    </location>
</feature>
<evidence type="ECO:0000256" key="1">
    <source>
        <dbReference type="SAM" id="SignalP"/>
    </source>
</evidence>
<reference evidence="2 3" key="1">
    <citation type="submission" date="2017-08" db="EMBL/GenBank/DDBJ databases">
        <title>Infants hospitalized years apart are colonized by the same room-sourced microbial strains.</title>
        <authorList>
            <person name="Brooks B."/>
            <person name="Olm M.R."/>
            <person name="Firek B.A."/>
            <person name="Baker R."/>
            <person name="Thomas B.C."/>
            <person name="Morowitz M.J."/>
            <person name="Banfield J.F."/>
        </authorList>
    </citation>
    <scope>NUCLEOTIDE SEQUENCE [LARGE SCALE GENOMIC DNA]</scope>
    <source>
        <strain evidence="2">S2_005_001_R1_22</strain>
    </source>
</reference>
<keyword evidence="1" id="KW-0732">Signal</keyword>
<name>A0A2W5PAH4_9SPHN</name>
<accession>A0A2W5PAH4</accession>
<dbReference type="EMBL" id="QFQI01000001">
    <property type="protein sequence ID" value="PZQ62781.1"/>
    <property type="molecule type" value="Genomic_DNA"/>
</dbReference>
<protein>
    <submittedName>
        <fullName evidence="2">Uncharacterized protein</fullName>
    </submittedName>
</protein>
<dbReference type="Proteomes" id="UP000249229">
    <property type="component" value="Unassembled WGS sequence"/>
</dbReference>
<comment type="caution">
    <text evidence="2">The sequence shown here is derived from an EMBL/GenBank/DDBJ whole genome shotgun (WGS) entry which is preliminary data.</text>
</comment>
<gene>
    <name evidence="2" type="ORF">DI544_00840</name>
</gene>
<proteinExistence type="predicted"/>
<evidence type="ECO:0000313" key="2">
    <source>
        <dbReference type="EMBL" id="PZQ62781.1"/>
    </source>
</evidence>
<feature type="signal peptide" evidence="1">
    <location>
        <begin position="1"/>
        <end position="26"/>
    </location>
</feature>
<dbReference type="AlphaFoldDB" id="A0A2W5PAH4"/>